<evidence type="ECO:0000313" key="4">
    <source>
        <dbReference type="Proteomes" id="UP000637628"/>
    </source>
</evidence>
<reference evidence="3 4" key="1">
    <citation type="submission" date="2021-01" db="EMBL/GenBank/DDBJ databases">
        <title>Whole genome shotgun sequence of Actinoplanes durhamensis NBRC 14914.</title>
        <authorList>
            <person name="Komaki H."/>
            <person name="Tamura T."/>
        </authorList>
    </citation>
    <scope>NUCLEOTIDE SEQUENCE [LARGE SCALE GENOMIC DNA]</scope>
    <source>
        <strain evidence="3 4">NBRC 14914</strain>
    </source>
</reference>
<evidence type="ECO:0000256" key="1">
    <source>
        <dbReference type="SAM" id="MobiDB-lite"/>
    </source>
</evidence>
<organism evidence="3 4">
    <name type="scientific">Paractinoplanes durhamensis</name>
    <dbReference type="NCBI Taxonomy" id="113563"/>
    <lineage>
        <taxon>Bacteria</taxon>
        <taxon>Bacillati</taxon>
        <taxon>Actinomycetota</taxon>
        <taxon>Actinomycetes</taxon>
        <taxon>Micromonosporales</taxon>
        <taxon>Micromonosporaceae</taxon>
        <taxon>Paractinoplanes</taxon>
    </lineage>
</organism>
<keyword evidence="2" id="KW-0812">Transmembrane</keyword>
<keyword evidence="2" id="KW-0472">Membrane</keyword>
<protein>
    <submittedName>
        <fullName evidence="3">Uncharacterized protein</fullName>
    </submittedName>
</protein>
<dbReference type="RefSeq" id="WP_203724357.1">
    <property type="nucleotide sequence ID" value="NZ_BAAATX010000008.1"/>
</dbReference>
<feature type="transmembrane region" description="Helical" evidence="2">
    <location>
        <begin position="159"/>
        <end position="178"/>
    </location>
</feature>
<feature type="transmembrane region" description="Helical" evidence="2">
    <location>
        <begin position="321"/>
        <end position="341"/>
    </location>
</feature>
<feature type="transmembrane region" description="Helical" evidence="2">
    <location>
        <begin position="211"/>
        <end position="240"/>
    </location>
</feature>
<feature type="transmembrane region" description="Helical" evidence="2">
    <location>
        <begin position="400"/>
        <end position="430"/>
    </location>
</feature>
<feature type="transmembrane region" description="Helical" evidence="2">
    <location>
        <begin position="260"/>
        <end position="279"/>
    </location>
</feature>
<feature type="region of interest" description="Disordered" evidence="1">
    <location>
        <begin position="1"/>
        <end position="25"/>
    </location>
</feature>
<feature type="transmembrane region" description="Helical" evidence="2">
    <location>
        <begin position="184"/>
        <end position="204"/>
    </location>
</feature>
<feature type="transmembrane region" description="Helical" evidence="2">
    <location>
        <begin position="126"/>
        <end position="147"/>
    </location>
</feature>
<dbReference type="Proteomes" id="UP000637628">
    <property type="component" value="Unassembled WGS sequence"/>
</dbReference>
<keyword evidence="4" id="KW-1185">Reference proteome</keyword>
<dbReference type="EMBL" id="BOML01000003">
    <property type="protein sequence ID" value="GID98928.1"/>
    <property type="molecule type" value="Genomic_DNA"/>
</dbReference>
<accession>A0ABQ3YN52</accession>
<evidence type="ECO:0000313" key="3">
    <source>
        <dbReference type="EMBL" id="GID98928.1"/>
    </source>
</evidence>
<gene>
    <name evidence="3" type="ORF">Adu01nite_02790</name>
</gene>
<name>A0ABQ3YN52_9ACTN</name>
<keyword evidence="2" id="KW-1133">Transmembrane helix</keyword>
<sequence length="517" mass="55055">MTAEIVNVPPPRVEADPSALSTPPPPAVERPWRALLLRCVLVPLIVLAPLVTLTPSADHRFNVYANGGLYAGNPWLLVRNAFSTVPTFLDLGNFRPLGRIVEWSLDVVVFALTALFGLPANIGLRLVSFVSAILLTVAAVVFAAAVTSRRERLFSAPPPVPVALLPFAVGTGLVAAGWSSTTVLFGALYLATSALVLAVAAWACRSRRPGVLVVLAGAGIAAFNELALLAVPLATAAVLIRGRVVLGRSPFRGPSARFLVLLWAGFLPVILPVRAIIYLRCADGGCYSGSDLAPVGAPAALPGRMLAWLPPLMWPQAAHGFPRVTAAIPLLALVALAVLAWRAVRGLRRLPTLDQGQTYGLAAVALVLLILGASIAALNAEVQRFHLGLGWRDSGLTTVAGSILLLVFVRRHLMVALAVLVLAGTVSTAANKDFRDRADRGQWPFLHDRIAQEVADFDPTPAGDARRCALRAAFRQTSAHNSRSQTVNQREVRRFDVSLNRATVQLAGRRFCSTAPR</sequence>
<comment type="caution">
    <text evidence="3">The sequence shown here is derived from an EMBL/GenBank/DDBJ whole genome shotgun (WGS) entry which is preliminary data.</text>
</comment>
<proteinExistence type="predicted"/>
<feature type="transmembrane region" description="Helical" evidence="2">
    <location>
        <begin position="35"/>
        <end position="53"/>
    </location>
</feature>
<evidence type="ECO:0000256" key="2">
    <source>
        <dbReference type="SAM" id="Phobius"/>
    </source>
</evidence>
<feature type="transmembrane region" description="Helical" evidence="2">
    <location>
        <begin position="361"/>
        <end position="380"/>
    </location>
</feature>